<comment type="subcellular location">
    <subcellularLocation>
        <location evidence="1">Secreted</location>
    </subcellularLocation>
</comment>
<organism evidence="6 7">
    <name type="scientific">Steinernema glaseri</name>
    <dbReference type="NCBI Taxonomy" id="37863"/>
    <lineage>
        <taxon>Eukaryota</taxon>
        <taxon>Metazoa</taxon>
        <taxon>Ecdysozoa</taxon>
        <taxon>Nematoda</taxon>
        <taxon>Chromadorea</taxon>
        <taxon>Rhabditida</taxon>
        <taxon>Tylenchina</taxon>
        <taxon>Panagrolaimomorpha</taxon>
        <taxon>Strongyloidoidea</taxon>
        <taxon>Steinernematidae</taxon>
        <taxon>Steinernema</taxon>
    </lineage>
</organism>
<evidence type="ECO:0000256" key="3">
    <source>
        <dbReference type="ARBA" id="ARBA00022525"/>
    </source>
</evidence>
<evidence type="ECO:0000256" key="1">
    <source>
        <dbReference type="ARBA" id="ARBA00004613"/>
    </source>
</evidence>
<feature type="signal peptide" evidence="5">
    <location>
        <begin position="1"/>
        <end position="18"/>
    </location>
</feature>
<dbReference type="GO" id="GO:0009986">
    <property type="term" value="C:cell surface"/>
    <property type="evidence" value="ECO:0007669"/>
    <property type="project" value="InterPro"/>
</dbReference>
<evidence type="ECO:0000313" key="7">
    <source>
        <dbReference type="WBParaSite" id="L893_g31641.t1"/>
    </source>
</evidence>
<keyword evidence="6" id="KW-1185">Reference proteome</keyword>
<dbReference type="AlphaFoldDB" id="A0A1I8A052"/>
<reference evidence="7" key="1">
    <citation type="submission" date="2016-11" db="UniProtKB">
        <authorList>
            <consortium name="WormBaseParasite"/>
        </authorList>
    </citation>
    <scope>IDENTIFICATION</scope>
</reference>
<dbReference type="InterPro" id="IPR038479">
    <property type="entry name" value="Transthyretin-like_sf"/>
</dbReference>
<evidence type="ECO:0000256" key="5">
    <source>
        <dbReference type="SAM" id="SignalP"/>
    </source>
</evidence>
<dbReference type="Proteomes" id="UP000095287">
    <property type="component" value="Unplaced"/>
</dbReference>
<evidence type="ECO:0000256" key="4">
    <source>
        <dbReference type="ARBA" id="ARBA00022729"/>
    </source>
</evidence>
<proteinExistence type="inferred from homology"/>
<accession>A0A1I8A052</accession>
<feature type="chain" id="PRO_5009314095" evidence="5">
    <location>
        <begin position="19"/>
        <end position="153"/>
    </location>
</feature>
<dbReference type="WBParaSite" id="L893_g31641.t1">
    <property type="protein sequence ID" value="L893_g31641.t1"/>
    <property type="gene ID" value="L893_g31641"/>
</dbReference>
<dbReference type="Pfam" id="PF01060">
    <property type="entry name" value="TTR-52"/>
    <property type="match status" value="1"/>
</dbReference>
<evidence type="ECO:0000313" key="6">
    <source>
        <dbReference type="Proteomes" id="UP000095287"/>
    </source>
</evidence>
<dbReference type="InterPro" id="IPR001534">
    <property type="entry name" value="Transthyretin-like"/>
</dbReference>
<dbReference type="PANTHER" id="PTHR21700">
    <property type="entry name" value="TRANSTHYRETIN-LIKE FAMILY PROTEIN-RELATED"/>
    <property type="match status" value="1"/>
</dbReference>
<dbReference type="Gene3D" id="2.60.40.3330">
    <property type="match status" value="1"/>
</dbReference>
<dbReference type="GO" id="GO:0005576">
    <property type="term" value="C:extracellular region"/>
    <property type="evidence" value="ECO:0007669"/>
    <property type="project" value="UniProtKB-SubCell"/>
</dbReference>
<sequence>MKSLAALLVLGLLAIVQAQTKSIDVKGTLLCGTTGANDVKVHLLRNNTEEATDILDDRVTTASGMFHIEANTDSLSVNQTELLPALRFYHNCDEDIKKAKGFRTFSLNIPADYITIGRKARKTYDVGTLNLQVIMPKEKRVKALPEPKNGEVV</sequence>
<keyword evidence="4 5" id="KW-0732">Signal</keyword>
<protein>
    <submittedName>
        <fullName evidence="7">Transthyretin-like family protein</fullName>
    </submittedName>
</protein>
<keyword evidence="3" id="KW-0964">Secreted</keyword>
<name>A0A1I8A052_9BILA</name>
<evidence type="ECO:0000256" key="2">
    <source>
        <dbReference type="ARBA" id="ARBA00010112"/>
    </source>
</evidence>
<comment type="similarity">
    <text evidence="2">Belongs to the nematode transthyretin-like family.</text>
</comment>
<dbReference type="PANTHER" id="PTHR21700:SF48">
    <property type="entry name" value="TRANSTHYRETIN-LIKE FAMILY PROTEIN"/>
    <property type="match status" value="1"/>
</dbReference>